<keyword evidence="1" id="KW-0472">Membrane</keyword>
<feature type="chain" id="PRO_5033982868" description="LTD domain-containing protein" evidence="2">
    <location>
        <begin position="23"/>
        <end position="1070"/>
    </location>
</feature>
<keyword evidence="1" id="KW-0812">Transmembrane</keyword>
<organism evidence="4 5">
    <name type="scientific">Otus sunia</name>
    <name type="common">Oriental scops-owl</name>
    <dbReference type="NCBI Taxonomy" id="257818"/>
    <lineage>
        <taxon>Eukaryota</taxon>
        <taxon>Metazoa</taxon>
        <taxon>Chordata</taxon>
        <taxon>Craniata</taxon>
        <taxon>Vertebrata</taxon>
        <taxon>Euteleostomi</taxon>
        <taxon>Archelosauria</taxon>
        <taxon>Archosauria</taxon>
        <taxon>Dinosauria</taxon>
        <taxon>Saurischia</taxon>
        <taxon>Theropoda</taxon>
        <taxon>Coelurosauria</taxon>
        <taxon>Aves</taxon>
        <taxon>Neognathae</taxon>
        <taxon>Neoaves</taxon>
        <taxon>Telluraves</taxon>
        <taxon>Strigiformes</taxon>
        <taxon>Strigidae</taxon>
        <taxon>Otus</taxon>
    </lineage>
</organism>
<evidence type="ECO:0000259" key="3">
    <source>
        <dbReference type="PROSITE" id="PS51841"/>
    </source>
</evidence>
<dbReference type="AlphaFoldDB" id="A0A8C8A6B0"/>
<feature type="transmembrane region" description="Helical" evidence="1">
    <location>
        <begin position="1026"/>
        <end position="1048"/>
    </location>
</feature>
<proteinExistence type="predicted"/>
<evidence type="ECO:0000256" key="1">
    <source>
        <dbReference type="SAM" id="Phobius"/>
    </source>
</evidence>
<keyword evidence="5" id="KW-1185">Reference proteome</keyword>
<dbReference type="Ensembl" id="ENSOSUT00000001253.1">
    <property type="protein sequence ID" value="ENSOSUP00000001229.1"/>
    <property type="gene ID" value="ENSOSUG00000000917.1"/>
</dbReference>
<sequence length="1070" mass="116836">MGDIWHIGLMVLVYVWFPKVAAQNLIKNPRDQKTEQTLLISEVNTDSPGEDTSEFVELYHTSGQTARLDGYYLVFYNGNGNRAYKVLNLQGKVTNSQGLFLVGSSSVNPAIVIPKNTIQNGPDAIALYYGKGNYKEGMSVTNYGLVDALVHKTKKTDRADTLVRVLTPGREAFLEDSSFRTTDESIERCRGADDQWIFQMAMPTPGADNHCILTPQLNASAVLISEVLAASSSEEFEFIELQGPHSTVLRDIVLVLIDGRTKDIYFTMDVYGKTSLDGLLLIGPAQSRTPVDLPFPETTTRPVLRGGPNAIALYRGNSSSLVPGKAPPATGLLDAFVYTSNEEPNPELLEILTPGRPAYKEKRHQLGEVSMNQCNCCSVTRDSLSYVLSRPTPGKFNDCPRRRFSQTLSFCLRVADCQEWLLKSEEILMTLVQALDGSCSCGVSAAYFKEPKAACQDLGLVFTTLLTAKSEDQLSSLLLAFKTFLETPRLARFDRMNITAESSCFNDINVPDFPPGVPSEIPEGTQEPSVQVAKLLINEVNPDNPGGGEDAEYIELFYTGQTRFDLQGYWLVLYNGKNSRAYRVLELSGHHTDELGYFLVGSSTMSPAPMIRLPPNTIQNGADAVALYYSNTSLYAVDMAVTAEGLVDAVVYTSRVPERAEQLVKVLVPGQRILYENDSHSTEDESLSRCHSLSTKLQSSFQVTVVTPLRDNFCSGSSALVPPAIHISELCLASSTTPHRFVELEGMPGTSLGGLSLVFFSGKEGEARASIPLRGTIGATGLFVFVLDGGHGHDGTNLTFKDISAASEGFNAIAVYSTSLTPVGTKATSGNLVDALVYTCEPSTAAVHLGFPGPSYAVPCKDDRPMSLSRCARGNDSAELQFAVSDPTPGLQNSCPQEAFAVDLHLCLLTPNCSTWTLHHRRLLESLGRALVSSLEEKCSCGISELYLQELNLTCTDSLVKVWGQVWARQPEQQQSIETWHQGFLASPHPFSVDGRVLKTSPECIAPKNAPSMSQDSSASFQGWEIALFVMGSLLLVFLLVGLAFYVIKRHPQNYTNIEMNDRGEIAAEF</sequence>
<evidence type="ECO:0000313" key="5">
    <source>
        <dbReference type="Proteomes" id="UP000694552"/>
    </source>
</evidence>
<reference evidence="4" key="1">
    <citation type="submission" date="2025-08" db="UniProtKB">
        <authorList>
            <consortium name="Ensembl"/>
        </authorList>
    </citation>
    <scope>IDENTIFICATION</scope>
</reference>
<dbReference type="PANTHER" id="PTHR37397:SF1">
    <property type="entry name" value="LTD DOMAIN-CONTAINING PROTEIN"/>
    <property type="match status" value="1"/>
</dbReference>
<protein>
    <recommendedName>
        <fullName evidence="3">LTD domain-containing protein</fullName>
    </recommendedName>
</protein>
<keyword evidence="2" id="KW-0732">Signal</keyword>
<dbReference type="PANTHER" id="PTHR37397">
    <property type="entry name" value="SI:CH211-183D21.1"/>
    <property type="match status" value="1"/>
</dbReference>
<evidence type="ECO:0000256" key="2">
    <source>
        <dbReference type="SAM" id="SignalP"/>
    </source>
</evidence>
<evidence type="ECO:0000313" key="4">
    <source>
        <dbReference type="Ensembl" id="ENSOSUP00000001229.1"/>
    </source>
</evidence>
<name>A0A8C8A6B0_9STRI</name>
<feature type="signal peptide" evidence="2">
    <location>
        <begin position="1"/>
        <end position="22"/>
    </location>
</feature>
<accession>A0A8C8A6B0</accession>
<feature type="domain" description="LTD" evidence="3">
    <location>
        <begin position="523"/>
        <end position="654"/>
    </location>
</feature>
<dbReference type="InterPro" id="IPR001322">
    <property type="entry name" value="Lamin_tail_dom"/>
</dbReference>
<reference evidence="4" key="2">
    <citation type="submission" date="2025-09" db="UniProtKB">
        <authorList>
            <consortium name="Ensembl"/>
        </authorList>
    </citation>
    <scope>IDENTIFICATION</scope>
</reference>
<dbReference type="PROSITE" id="PS51841">
    <property type="entry name" value="LTD"/>
    <property type="match status" value="1"/>
</dbReference>
<keyword evidence="1" id="KW-1133">Transmembrane helix</keyword>
<dbReference type="Proteomes" id="UP000694552">
    <property type="component" value="Unplaced"/>
</dbReference>